<feature type="transmembrane region" description="Helical" evidence="7">
    <location>
        <begin position="127"/>
        <end position="145"/>
    </location>
</feature>
<keyword evidence="3" id="KW-1003">Cell membrane</keyword>
<evidence type="ECO:0008006" key="12">
    <source>
        <dbReference type="Google" id="ProtNLM"/>
    </source>
</evidence>
<comment type="similarity">
    <text evidence="2">Belongs to the peptidase A24 family.</text>
</comment>
<dbReference type="AlphaFoldDB" id="A0A1F5VEW1"/>
<dbReference type="PANTHER" id="PTHR30487:SF0">
    <property type="entry name" value="PREPILIN LEADER PEPTIDASE_N-METHYLTRANSFERASE-RELATED"/>
    <property type="match status" value="1"/>
</dbReference>
<gene>
    <name evidence="10" type="ORF">A2834_00555</name>
</gene>
<reference evidence="10 11" key="1">
    <citation type="journal article" date="2016" name="Nat. Commun.">
        <title>Thousands of microbial genomes shed light on interconnected biogeochemical processes in an aquifer system.</title>
        <authorList>
            <person name="Anantharaman K."/>
            <person name="Brown C.T."/>
            <person name="Hug L.A."/>
            <person name="Sharon I."/>
            <person name="Castelle C.J."/>
            <person name="Probst A.J."/>
            <person name="Thomas B.C."/>
            <person name="Singh A."/>
            <person name="Wilkins M.J."/>
            <person name="Karaoz U."/>
            <person name="Brodie E.L."/>
            <person name="Williams K.H."/>
            <person name="Hubbard S.S."/>
            <person name="Banfield J.F."/>
        </authorList>
    </citation>
    <scope>NUCLEOTIDE SEQUENCE [LARGE SCALE GENOMIC DNA]</scope>
</reference>
<dbReference type="PANTHER" id="PTHR30487">
    <property type="entry name" value="TYPE 4 PREPILIN-LIKE PROTEINS LEADER PEPTIDE-PROCESSING ENZYME"/>
    <property type="match status" value="1"/>
</dbReference>
<evidence type="ECO:0000313" key="10">
    <source>
        <dbReference type="EMBL" id="OGF61954.1"/>
    </source>
</evidence>
<feature type="domain" description="Prepilin peptidase A24 N-terminal" evidence="9">
    <location>
        <begin position="8"/>
        <end position="93"/>
    </location>
</feature>
<evidence type="ECO:0000256" key="3">
    <source>
        <dbReference type="ARBA" id="ARBA00022475"/>
    </source>
</evidence>
<dbReference type="Gene3D" id="1.20.120.1220">
    <property type="match status" value="1"/>
</dbReference>
<keyword evidence="4 7" id="KW-0812">Transmembrane</keyword>
<sequence length="257" mass="29062">MIEVAVFVFGAIIGSFFNVVLLRKNTGESVIFTGSRCFSCGKKLSWLELIPILSFLMQRGRCSPPAGGCGSKISWQYPVVEFLVGLLAVLIHLETKFPSGNLVSKLFYFAAFSTLFLIVAYDFRTKIIDTHLLYIFGVFSLVEFVRAGGYANNLISSFLIALFFYFLWRFSGGRWMGRGDANLAFFTSLFLGWPLNLAALFVSFWLGGLAGFFLLLFRRRDFSLKSEIPFGPFLATSTFSVWYFADFFSELTRLFVL</sequence>
<evidence type="ECO:0000259" key="9">
    <source>
        <dbReference type="Pfam" id="PF06750"/>
    </source>
</evidence>
<dbReference type="EMBL" id="MFHD01000024">
    <property type="protein sequence ID" value="OGF61954.1"/>
    <property type="molecule type" value="Genomic_DNA"/>
</dbReference>
<dbReference type="GO" id="GO:0005886">
    <property type="term" value="C:plasma membrane"/>
    <property type="evidence" value="ECO:0007669"/>
    <property type="project" value="UniProtKB-SubCell"/>
</dbReference>
<dbReference type="GO" id="GO:0006465">
    <property type="term" value="P:signal peptide processing"/>
    <property type="evidence" value="ECO:0007669"/>
    <property type="project" value="TreeGrafter"/>
</dbReference>
<evidence type="ECO:0000256" key="5">
    <source>
        <dbReference type="ARBA" id="ARBA00022989"/>
    </source>
</evidence>
<feature type="transmembrane region" description="Helical" evidence="7">
    <location>
        <begin position="190"/>
        <end position="216"/>
    </location>
</feature>
<name>A0A1F5VEW1_9BACT</name>
<dbReference type="InterPro" id="IPR050882">
    <property type="entry name" value="Prepilin_peptidase/N-MTase"/>
</dbReference>
<keyword evidence="5 7" id="KW-1133">Transmembrane helix</keyword>
<dbReference type="Pfam" id="PF06750">
    <property type="entry name" value="A24_N_bact"/>
    <property type="match status" value="1"/>
</dbReference>
<evidence type="ECO:0000259" key="8">
    <source>
        <dbReference type="Pfam" id="PF01478"/>
    </source>
</evidence>
<comment type="caution">
    <text evidence="10">The sequence shown here is derived from an EMBL/GenBank/DDBJ whole genome shotgun (WGS) entry which is preliminary data.</text>
</comment>
<dbReference type="InterPro" id="IPR010627">
    <property type="entry name" value="Prepilin_pept_A24_N"/>
</dbReference>
<organism evidence="10 11">
    <name type="scientific">Candidatus Giovannonibacteria bacterium RIFCSPHIGHO2_01_FULL_45_23</name>
    <dbReference type="NCBI Taxonomy" id="1798325"/>
    <lineage>
        <taxon>Bacteria</taxon>
        <taxon>Candidatus Giovannoniibacteriota</taxon>
    </lineage>
</organism>
<dbReference type="Pfam" id="PF01478">
    <property type="entry name" value="Peptidase_A24"/>
    <property type="match status" value="1"/>
</dbReference>
<keyword evidence="6 7" id="KW-0472">Membrane</keyword>
<evidence type="ECO:0000256" key="7">
    <source>
        <dbReference type="SAM" id="Phobius"/>
    </source>
</evidence>
<evidence type="ECO:0000256" key="1">
    <source>
        <dbReference type="ARBA" id="ARBA00004651"/>
    </source>
</evidence>
<feature type="transmembrane region" description="Helical" evidence="7">
    <location>
        <begin position="6"/>
        <end position="23"/>
    </location>
</feature>
<protein>
    <recommendedName>
        <fullName evidence="12">Peptidase A24A N-terminal domain-containing protein</fullName>
    </recommendedName>
</protein>
<evidence type="ECO:0000256" key="2">
    <source>
        <dbReference type="ARBA" id="ARBA00005801"/>
    </source>
</evidence>
<feature type="transmembrane region" description="Helical" evidence="7">
    <location>
        <begin position="228"/>
        <end position="245"/>
    </location>
</feature>
<dbReference type="GO" id="GO:0004190">
    <property type="term" value="F:aspartic-type endopeptidase activity"/>
    <property type="evidence" value="ECO:0007669"/>
    <property type="project" value="InterPro"/>
</dbReference>
<feature type="transmembrane region" description="Helical" evidence="7">
    <location>
        <begin position="105"/>
        <end position="121"/>
    </location>
</feature>
<evidence type="ECO:0000313" key="11">
    <source>
        <dbReference type="Proteomes" id="UP000179251"/>
    </source>
</evidence>
<dbReference type="STRING" id="1798325.A2834_00555"/>
<feature type="transmembrane region" description="Helical" evidence="7">
    <location>
        <begin position="152"/>
        <end position="170"/>
    </location>
</feature>
<feature type="domain" description="Prepilin type IV endopeptidase peptidase" evidence="8">
    <location>
        <begin position="110"/>
        <end position="211"/>
    </location>
</feature>
<proteinExistence type="inferred from homology"/>
<dbReference type="InterPro" id="IPR000045">
    <property type="entry name" value="Prepilin_IV_endopep_pep"/>
</dbReference>
<accession>A0A1F5VEW1</accession>
<evidence type="ECO:0000256" key="4">
    <source>
        <dbReference type="ARBA" id="ARBA00022692"/>
    </source>
</evidence>
<dbReference type="Proteomes" id="UP000179251">
    <property type="component" value="Unassembled WGS sequence"/>
</dbReference>
<evidence type="ECO:0000256" key="6">
    <source>
        <dbReference type="ARBA" id="ARBA00023136"/>
    </source>
</evidence>
<comment type="subcellular location">
    <subcellularLocation>
        <location evidence="1">Cell membrane</location>
        <topology evidence="1">Multi-pass membrane protein</topology>
    </subcellularLocation>
</comment>